<keyword evidence="10" id="KW-0862">Zinc</keyword>
<dbReference type="PANTHER" id="PTHR11685">
    <property type="entry name" value="RBR FAMILY RING FINGER AND IBR DOMAIN-CONTAINING"/>
    <property type="match status" value="1"/>
</dbReference>
<proteinExistence type="inferred from homology"/>
<dbReference type="InterPro" id="IPR002867">
    <property type="entry name" value="IBR_dom"/>
</dbReference>
<dbReference type="EMBL" id="JBHFFA010000001">
    <property type="protein sequence ID" value="KAL2654082.1"/>
    <property type="molecule type" value="Genomic_DNA"/>
</dbReference>
<evidence type="ECO:0000256" key="8">
    <source>
        <dbReference type="ARBA" id="ARBA00022771"/>
    </source>
</evidence>
<evidence type="ECO:0000313" key="15">
    <source>
        <dbReference type="EMBL" id="KAL2654082.1"/>
    </source>
</evidence>
<dbReference type="AlphaFoldDB" id="A0ABD1ZSG8"/>
<evidence type="ECO:0000256" key="5">
    <source>
        <dbReference type="ARBA" id="ARBA00022679"/>
    </source>
</evidence>
<sequence>MTDVVAVQEQLREICEAIALQSDLEMAYSMQMEEALATSARTANSSKDKMIMSYDVDADIEFLSPVDGFSSVLYFQRDELLKLEQGIRDQQQALEDAHGSLLEIQRSYHDMEFARAVAEMSDREWESRGICFEKPFDGIEKGLECKAAYTLYTARVSESPGHVAIAWSLMDAEERVLIEQSRYLGLKVSVYVADCTALREGLSVAVSSGVKRIHVCCNSLAVVEQIAGQLKSHAPKQAKLLEQILERKGQFEVFSAERVESHRNLHARNLAQEALRKRSDLRLKKAEEDASSSEWRDDEEGGTHDDEAGTSASQRQEEEEQEQDASASEQHHGEEEDVSASHRKASSSGEMDKMGDCPICLESILPVDTFRVNGCSHWFCKNCLNKHVDIRVKSNQVPVKCPQECSNILDIDECQNILSPELLEAYAKGLTEASIPESERVFCPFPNCSSFMSRLPTSAAPSSSTTGVVESTECMECHRLFCAECLVPWHADISCDEYQKFPPDARNPEDIKFQRLAKLKRWQRCKKCRHMIEHVQGCYHITCRCGYQFCYVCGEPWASGHQSSRCRFWDEENL</sequence>
<dbReference type="GO" id="GO:0008270">
    <property type="term" value="F:zinc ion binding"/>
    <property type="evidence" value="ECO:0007669"/>
    <property type="project" value="UniProtKB-KW"/>
</dbReference>
<evidence type="ECO:0000256" key="1">
    <source>
        <dbReference type="ARBA" id="ARBA00001798"/>
    </source>
</evidence>
<dbReference type="SUPFAM" id="SSF53098">
    <property type="entry name" value="Ribonuclease H-like"/>
    <property type="match status" value="1"/>
</dbReference>
<dbReference type="Gene3D" id="3.30.420.10">
    <property type="entry name" value="Ribonuclease H-like superfamily/Ribonuclease H"/>
    <property type="match status" value="1"/>
</dbReference>
<gene>
    <name evidence="15" type="ORF">R1flu_022210</name>
</gene>
<evidence type="ECO:0000256" key="7">
    <source>
        <dbReference type="ARBA" id="ARBA00022737"/>
    </source>
</evidence>
<dbReference type="Pfam" id="PF13456">
    <property type="entry name" value="RVT_3"/>
    <property type="match status" value="1"/>
</dbReference>
<dbReference type="InterPro" id="IPR017907">
    <property type="entry name" value="Znf_RING_CS"/>
</dbReference>
<evidence type="ECO:0000313" key="16">
    <source>
        <dbReference type="Proteomes" id="UP001605036"/>
    </source>
</evidence>
<dbReference type="FunFam" id="3.30.40.10:FF:000230">
    <property type="entry name" value="RBR-type E3 ubiquitin transferase"/>
    <property type="match status" value="1"/>
</dbReference>
<evidence type="ECO:0000256" key="2">
    <source>
        <dbReference type="ARBA" id="ARBA00003976"/>
    </source>
</evidence>
<dbReference type="CDD" id="cd22582">
    <property type="entry name" value="BRcat_RBR_unk"/>
    <property type="match status" value="1"/>
</dbReference>
<evidence type="ECO:0000256" key="11">
    <source>
        <dbReference type="PROSITE-ProRule" id="PRU00175"/>
    </source>
</evidence>
<evidence type="ECO:0000256" key="12">
    <source>
        <dbReference type="SAM" id="MobiDB-lite"/>
    </source>
</evidence>
<accession>A0ABD1ZSG8</accession>
<comment type="similarity">
    <text evidence="3">Belongs to the RBR family. Ariadne subfamily.</text>
</comment>
<keyword evidence="7" id="KW-0677">Repeat</keyword>
<dbReference type="CDD" id="cd22584">
    <property type="entry name" value="Rcat_RBR_unk"/>
    <property type="match status" value="1"/>
</dbReference>
<evidence type="ECO:0000256" key="4">
    <source>
        <dbReference type="ARBA" id="ARBA00012251"/>
    </source>
</evidence>
<dbReference type="GO" id="GO:0061630">
    <property type="term" value="F:ubiquitin protein ligase activity"/>
    <property type="evidence" value="ECO:0007669"/>
    <property type="project" value="UniProtKB-EC"/>
</dbReference>
<dbReference type="PROSITE" id="PS00518">
    <property type="entry name" value="ZF_RING_1"/>
    <property type="match status" value="1"/>
</dbReference>
<dbReference type="Gene3D" id="3.30.40.10">
    <property type="entry name" value="Zinc/RING finger domain, C3HC4 (zinc finger)"/>
    <property type="match status" value="1"/>
</dbReference>
<dbReference type="PROSITE" id="PS51873">
    <property type="entry name" value="TRIAD"/>
    <property type="match status" value="1"/>
</dbReference>
<feature type="domain" description="RING-type" evidence="14">
    <location>
        <begin position="353"/>
        <end position="570"/>
    </location>
</feature>
<evidence type="ECO:0000256" key="10">
    <source>
        <dbReference type="ARBA" id="ARBA00022833"/>
    </source>
</evidence>
<comment type="function">
    <text evidence="2">Might act as an E3 ubiquitin-protein ligase, or as part of E3 complex, which accepts ubiquitin from specific E2 ubiquitin-conjugating enzymes and then transfers it to substrates.</text>
</comment>
<dbReference type="Pfam" id="PF01485">
    <property type="entry name" value="IBR"/>
    <property type="match status" value="2"/>
</dbReference>
<evidence type="ECO:0000256" key="6">
    <source>
        <dbReference type="ARBA" id="ARBA00022723"/>
    </source>
</evidence>
<comment type="catalytic activity">
    <reaction evidence="1">
        <text>[E2 ubiquitin-conjugating enzyme]-S-ubiquitinyl-L-cysteine + [acceptor protein]-L-lysine = [E2 ubiquitin-conjugating enzyme]-L-cysteine + [acceptor protein]-N(6)-ubiquitinyl-L-lysine.</text>
        <dbReference type="EC" id="2.3.2.31"/>
    </reaction>
</comment>
<keyword evidence="5" id="KW-0808">Transferase</keyword>
<dbReference type="InterPro" id="IPR002156">
    <property type="entry name" value="RNaseH_domain"/>
</dbReference>
<evidence type="ECO:0000256" key="9">
    <source>
        <dbReference type="ARBA" id="ARBA00022786"/>
    </source>
</evidence>
<dbReference type="EC" id="2.3.2.31" evidence="4"/>
<dbReference type="InterPro" id="IPR031127">
    <property type="entry name" value="E3_UB_ligase_RBR"/>
</dbReference>
<evidence type="ECO:0000259" key="13">
    <source>
        <dbReference type="PROSITE" id="PS50089"/>
    </source>
</evidence>
<dbReference type="InterPro" id="IPR012337">
    <property type="entry name" value="RNaseH-like_sf"/>
</dbReference>
<dbReference type="SMART" id="SM00647">
    <property type="entry name" value="IBR"/>
    <property type="match status" value="2"/>
</dbReference>
<dbReference type="PROSITE" id="PS50089">
    <property type="entry name" value="ZF_RING_2"/>
    <property type="match status" value="1"/>
</dbReference>
<dbReference type="Proteomes" id="UP001605036">
    <property type="component" value="Unassembled WGS sequence"/>
</dbReference>
<dbReference type="InterPro" id="IPR036397">
    <property type="entry name" value="RNaseH_sf"/>
</dbReference>
<keyword evidence="9" id="KW-0833">Ubl conjugation pathway</keyword>
<keyword evidence="6" id="KW-0479">Metal-binding</keyword>
<name>A0ABD1ZSG8_9MARC</name>
<dbReference type="InterPro" id="IPR013083">
    <property type="entry name" value="Znf_RING/FYVE/PHD"/>
</dbReference>
<feature type="region of interest" description="Disordered" evidence="12">
    <location>
        <begin position="282"/>
        <end position="351"/>
    </location>
</feature>
<dbReference type="InterPro" id="IPR001841">
    <property type="entry name" value="Znf_RING"/>
</dbReference>
<keyword evidence="16" id="KW-1185">Reference proteome</keyword>
<dbReference type="SMART" id="SM00184">
    <property type="entry name" value="RING"/>
    <property type="match status" value="1"/>
</dbReference>
<dbReference type="Gene3D" id="1.20.120.1750">
    <property type="match status" value="1"/>
</dbReference>
<comment type="caution">
    <text evidence="15">The sequence shown here is derived from an EMBL/GenBank/DDBJ whole genome shotgun (WGS) entry which is preliminary data.</text>
</comment>
<evidence type="ECO:0000259" key="14">
    <source>
        <dbReference type="PROSITE" id="PS51873"/>
    </source>
</evidence>
<protein>
    <recommendedName>
        <fullName evidence="4">RBR-type E3 ubiquitin transferase</fullName>
        <ecNumber evidence="4">2.3.2.31</ecNumber>
    </recommendedName>
</protein>
<keyword evidence="8 11" id="KW-0863">Zinc-finger</keyword>
<dbReference type="InterPro" id="IPR044066">
    <property type="entry name" value="TRIAD_supradom"/>
</dbReference>
<reference evidence="15 16" key="1">
    <citation type="submission" date="2024-09" db="EMBL/GenBank/DDBJ databases">
        <title>Chromosome-scale assembly of Riccia fluitans.</title>
        <authorList>
            <person name="Paukszto L."/>
            <person name="Sawicki J."/>
            <person name="Karawczyk K."/>
            <person name="Piernik-Szablinska J."/>
            <person name="Szczecinska M."/>
            <person name="Mazdziarz M."/>
        </authorList>
    </citation>
    <scope>NUCLEOTIDE SEQUENCE [LARGE SCALE GENOMIC DNA]</scope>
    <source>
        <strain evidence="15">Rf_01</strain>
        <tissue evidence="15">Aerial parts of the thallus</tissue>
    </source>
</reference>
<organism evidence="15 16">
    <name type="scientific">Riccia fluitans</name>
    <dbReference type="NCBI Taxonomy" id="41844"/>
    <lineage>
        <taxon>Eukaryota</taxon>
        <taxon>Viridiplantae</taxon>
        <taxon>Streptophyta</taxon>
        <taxon>Embryophyta</taxon>
        <taxon>Marchantiophyta</taxon>
        <taxon>Marchantiopsida</taxon>
        <taxon>Marchantiidae</taxon>
        <taxon>Marchantiales</taxon>
        <taxon>Ricciaceae</taxon>
        <taxon>Riccia</taxon>
    </lineage>
</organism>
<evidence type="ECO:0000256" key="3">
    <source>
        <dbReference type="ARBA" id="ARBA00005884"/>
    </source>
</evidence>
<dbReference type="SUPFAM" id="SSF57850">
    <property type="entry name" value="RING/U-box"/>
    <property type="match status" value="2"/>
</dbReference>
<feature type="domain" description="RING-type" evidence="13">
    <location>
        <begin position="357"/>
        <end position="402"/>
    </location>
</feature>